<accession>A0A398BCJ9</accession>
<organism evidence="1 2">
    <name type="scientific">Mesobacillus zeae</name>
    <dbReference type="NCBI Taxonomy" id="1917180"/>
    <lineage>
        <taxon>Bacteria</taxon>
        <taxon>Bacillati</taxon>
        <taxon>Bacillota</taxon>
        <taxon>Bacilli</taxon>
        <taxon>Bacillales</taxon>
        <taxon>Bacillaceae</taxon>
        <taxon>Mesobacillus</taxon>
    </lineage>
</organism>
<dbReference type="OrthoDB" id="2988425at2"/>
<name>A0A398BCJ9_9BACI</name>
<protein>
    <submittedName>
        <fullName evidence="1">Uncharacterized protein</fullName>
    </submittedName>
</protein>
<dbReference type="EMBL" id="QWVT01000008">
    <property type="protein sequence ID" value="RID87805.1"/>
    <property type="molecule type" value="Genomic_DNA"/>
</dbReference>
<keyword evidence="2" id="KW-1185">Reference proteome</keyword>
<dbReference type="RefSeq" id="WP_119111377.1">
    <property type="nucleotide sequence ID" value="NZ_CBCSEO010000001.1"/>
</dbReference>
<comment type="caution">
    <text evidence="1">The sequence shown here is derived from an EMBL/GenBank/DDBJ whole genome shotgun (WGS) entry which is preliminary data.</text>
</comment>
<proteinExistence type="predicted"/>
<evidence type="ECO:0000313" key="2">
    <source>
        <dbReference type="Proteomes" id="UP000265816"/>
    </source>
</evidence>
<dbReference type="Proteomes" id="UP000265816">
    <property type="component" value="Unassembled WGS sequence"/>
</dbReference>
<reference evidence="1 2" key="1">
    <citation type="submission" date="2018-08" db="EMBL/GenBank/DDBJ databases">
        <title>Bacillus jemisoniae sp. nov., Bacillus chryseoplanitiae sp. nov., Bacillus resnikiae sp. nov., and Bacillus frankliniae sp. nov., isolated from Viking spacecraft and associated surfaces.</title>
        <authorList>
            <person name="Seuylemezian A."/>
            <person name="Vaishampayan P."/>
        </authorList>
    </citation>
    <scope>NUCLEOTIDE SEQUENCE [LARGE SCALE GENOMIC DNA]</scope>
    <source>
        <strain evidence="1 2">JJ-247</strain>
    </source>
</reference>
<gene>
    <name evidence="1" type="ORF">D1970_02885</name>
</gene>
<dbReference type="AlphaFoldDB" id="A0A398BCJ9"/>
<evidence type="ECO:0000313" key="1">
    <source>
        <dbReference type="EMBL" id="RID87805.1"/>
    </source>
</evidence>
<sequence>MQNPFYNDFYGKALIPAGLGDISFLGELGTEATHWFVAIEGRELTKRKYHEWRVHIFAADRYGHFNANAPIFSTPYLNAFEEAMEEARSFEEEARNDKISSLCLEEKIS</sequence>